<dbReference type="InterPro" id="IPR011009">
    <property type="entry name" value="Kinase-like_dom_sf"/>
</dbReference>
<dbReference type="Gene3D" id="3.90.1200.10">
    <property type="match status" value="1"/>
</dbReference>
<dbReference type="InterPro" id="IPR002575">
    <property type="entry name" value="Aminoglycoside_PTrfase"/>
</dbReference>
<dbReference type="Pfam" id="PF01636">
    <property type="entry name" value="APH"/>
    <property type="match status" value="1"/>
</dbReference>
<keyword evidence="3" id="KW-1185">Reference proteome</keyword>
<sequence>MKNILFEWSPSIDVTGDSLRTEKTILPCQDAEGNAYLLKGEVQDRQEVERICAFTNQLNLVIPTPFYEKMDSSHYTVERNHVVYTLERKLIGEEIEEVSDTHLTEIATALGTMHRFSLKNQLQLNRGTTWSLFGGNASEELGDYDENEVSFWECRDAFSEHPLFREVEAAYHHIRQDLQNIWSELPLAATQGDFCYYNMVFENDKLTGLFDFNLAGDEVLINECLAVAVYHSWHAPYQGILSPEERFTLFCDAYQRIRPWTEKESSVVPQLKALIRAFRYDRIEAGIKANQPDVFLKETLQLLREADTH</sequence>
<dbReference type="EMBL" id="JBHSEF010000029">
    <property type="protein sequence ID" value="MFC4356279.1"/>
    <property type="molecule type" value="Genomic_DNA"/>
</dbReference>
<accession>A0ABV8UYK0</accession>
<name>A0ABV8UYK0_9BACL</name>
<dbReference type="Proteomes" id="UP001595733">
    <property type="component" value="Unassembled WGS sequence"/>
</dbReference>
<evidence type="ECO:0000313" key="2">
    <source>
        <dbReference type="EMBL" id="MFC4356279.1"/>
    </source>
</evidence>
<dbReference type="SUPFAM" id="SSF56112">
    <property type="entry name" value="Protein kinase-like (PK-like)"/>
    <property type="match status" value="1"/>
</dbReference>
<gene>
    <name evidence="2" type="ORF">ACFO0S_14555</name>
</gene>
<organism evidence="2 3">
    <name type="scientific">Chryseomicrobium palamuruense</name>
    <dbReference type="NCBI Taxonomy" id="682973"/>
    <lineage>
        <taxon>Bacteria</taxon>
        <taxon>Bacillati</taxon>
        <taxon>Bacillota</taxon>
        <taxon>Bacilli</taxon>
        <taxon>Bacillales</taxon>
        <taxon>Caryophanaceae</taxon>
        <taxon>Chryseomicrobium</taxon>
    </lineage>
</organism>
<reference evidence="3" key="1">
    <citation type="journal article" date="2019" name="Int. J. Syst. Evol. Microbiol.">
        <title>The Global Catalogue of Microorganisms (GCM) 10K type strain sequencing project: providing services to taxonomists for standard genome sequencing and annotation.</title>
        <authorList>
            <consortium name="The Broad Institute Genomics Platform"/>
            <consortium name="The Broad Institute Genome Sequencing Center for Infectious Disease"/>
            <person name="Wu L."/>
            <person name="Ma J."/>
        </authorList>
    </citation>
    <scope>NUCLEOTIDE SEQUENCE [LARGE SCALE GENOMIC DNA]</scope>
    <source>
        <strain evidence="3">CCUG 50353</strain>
    </source>
</reference>
<comment type="caution">
    <text evidence="2">The sequence shown here is derived from an EMBL/GenBank/DDBJ whole genome shotgun (WGS) entry which is preliminary data.</text>
</comment>
<dbReference type="RefSeq" id="WP_378142849.1">
    <property type="nucleotide sequence ID" value="NZ_JBHSEF010000029.1"/>
</dbReference>
<feature type="domain" description="Aminoglycoside phosphotransferase" evidence="1">
    <location>
        <begin position="46"/>
        <end position="239"/>
    </location>
</feature>
<proteinExistence type="predicted"/>
<protein>
    <submittedName>
        <fullName evidence="2">Phosphotransferase enzyme family protein</fullName>
    </submittedName>
</protein>
<evidence type="ECO:0000259" key="1">
    <source>
        <dbReference type="Pfam" id="PF01636"/>
    </source>
</evidence>
<evidence type="ECO:0000313" key="3">
    <source>
        <dbReference type="Proteomes" id="UP001595733"/>
    </source>
</evidence>